<dbReference type="GO" id="GO:0006508">
    <property type="term" value="P:proteolysis"/>
    <property type="evidence" value="ECO:0007669"/>
    <property type="project" value="UniProtKB-KW"/>
</dbReference>
<keyword evidence="17" id="KW-0121">Carboxypeptidase</keyword>
<evidence type="ECO:0000313" key="18">
    <source>
        <dbReference type="Proteomes" id="UP000824133"/>
    </source>
</evidence>
<keyword evidence="7 14" id="KW-0812">Transmembrane</keyword>
<feature type="transmembrane region" description="Helical" evidence="14">
    <location>
        <begin position="59"/>
        <end position="78"/>
    </location>
</feature>
<dbReference type="Pfam" id="PF03717">
    <property type="entry name" value="PBP_dimer"/>
    <property type="match status" value="1"/>
</dbReference>
<dbReference type="EMBL" id="DXCP01000044">
    <property type="protein sequence ID" value="HIY79982.1"/>
    <property type="molecule type" value="Genomic_DNA"/>
</dbReference>
<dbReference type="InterPro" id="IPR001460">
    <property type="entry name" value="PCN-bd_Tpept"/>
</dbReference>
<evidence type="ECO:0000256" key="8">
    <source>
        <dbReference type="ARBA" id="ARBA00022801"/>
    </source>
</evidence>
<dbReference type="SUPFAM" id="SSF56519">
    <property type="entry name" value="Penicillin binding protein dimerisation domain"/>
    <property type="match status" value="1"/>
</dbReference>
<dbReference type="GO" id="GO:0009002">
    <property type="term" value="F:serine-type D-Ala-D-Ala carboxypeptidase activity"/>
    <property type="evidence" value="ECO:0007669"/>
    <property type="project" value="UniProtKB-EC"/>
</dbReference>
<evidence type="ECO:0000256" key="6">
    <source>
        <dbReference type="ARBA" id="ARBA00022670"/>
    </source>
</evidence>
<keyword evidence="8 17" id="KW-0378">Hydrolase</keyword>
<dbReference type="Gene3D" id="3.30.1390.30">
    <property type="entry name" value="Penicillin-binding protein 2a, domain 3"/>
    <property type="match status" value="1"/>
</dbReference>
<keyword evidence="4" id="KW-1003">Cell membrane</keyword>
<keyword evidence="6" id="KW-0645">Protease</keyword>
<comment type="similarity">
    <text evidence="3">Belongs to the transpeptidase family.</text>
</comment>
<evidence type="ECO:0000256" key="9">
    <source>
        <dbReference type="ARBA" id="ARBA00022960"/>
    </source>
</evidence>
<evidence type="ECO:0000256" key="14">
    <source>
        <dbReference type="SAM" id="Phobius"/>
    </source>
</evidence>
<dbReference type="GO" id="GO:0005886">
    <property type="term" value="C:plasma membrane"/>
    <property type="evidence" value="ECO:0007669"/>
    <property type="project" value="UniProtKB-SubCell"/>
</dbReference>
<dbReference type="GO" id="GO:0071555">
    <property type="term" value="P:cell wall organization"/>
    <property type="evidence" value="ECO:0007669"/>
    <property type="project" value="UniProtKB-KW"/>
</dbReference>
<dbReference type="InterPro" id="IPR017790">
    <property type="entry name" value="Penicillin-binding_protein_2"/>
</dbReference>
<feature type="domain" description="Penicillin-binding protein transpeptidase" evidence="15">
    <location>
        <begin position="320"/>
        <end position="658"/>
    </location>
</feature>
<comment type="subcellular location">
    <subcellularLocation>
        <location evidence="2">Cell membrane</location>
    </subcellularLocation>
    <subcellularLocation>
        <location evidence="1">Membrane</location>
        <topology evidence="1">Single-pass membrane protein</topology>
    </subcellularLocation>
</comment>
<evidence type="ECO:0000256" key="10">
    <source>
        <dbReference type="ARBA" id="ARBA00022984"/>
    </source>
</evidence>
<feature type="domain" description="Penicillin-binding protein dimerisation" evidence="16">
    <location>
        <begin position="102"/>
        <end position="273"/>
    </location>
</feature>
<dbReference type="SUPFAM" id="SSF56601">
    <property type="entry name" value="beta-lactamase/transpeptidase-like"/>
    <property type="match status" value="1"/>
</dbReference>
<proteinExistence type="inferred from homology"/>
<dbReference type="GO" id="GO:0008658">
    <property type="term" value="F:penicillin binding"/>
    <property type="evidence" value="ECO:0007669"/>
    <property type="project" value="InterPro"/>
</dbReference>
<dbReference type="GO" id="GO:0008360">
    <property type="term" value="P:regulation of cell shape"/>
    <property type="evidence" value="ECO:0007669"/>
    <property type="project" value="UniProtKB-KW"/>
</dbReference>
<feature type="transmembrane region" description="Helical" evidence="14">
    <location>
        <begin position="6"/>
        <end position="25"/>
    </location>
</feature>
<dbReference type="GO" id="GO:0071972">
    <property type="term" value="F:peptidoglycan L,D-transpeptidase activity"/>
    <property type="evidence" value="ECO:0007669"/>
    <property type="project" value="TreeGrafter"/>
</dbReference>
<evidence type="ECO:0000256" key="2">
    <source>
        <dbReference type="ARBA" id="ARBA00004236"/>
    </source>
</evidence>
<sequence length="680" mass="73184">MDLSLIIVIVCVVLAIALIIVFVLFGRSEANFTFDIGGAAPRASGGSDSSAEKTASSRLVGLAVGVGAVFSVLLARLWSMQLVSSEDYAEQAERNRRSVIYTQAPRGRILDRNGREIVGNRSSLTVVAEGDVIDDQVEVQLLANLIGMPAQAVRRKLQDTTEGYQSPRTVSVDVSRRVVAFIGEHPEAFPGVTVQQRTQRSYPHGSLAAHVVGYVGTVTEDQLKANEEADDGEVTYRSGDVVGQSGVELSYENVLAGNRGEQIVFVDAEGSVLGYSTSIEPEPGSDVVLTIDLDIQKAAEESLEKIVTSQREAGQRCYSGSVVALDCTTGEVIAMASYPTFSPNVFTGGISQADWDALSDEGSHYPLLNRAIAGQYPSGSVIKPLTAFSALNYGVATTDSSWYCSGWWSWSGSSQDGTIMKCWQESGHGDINLTSGITYSCDVVFYEIGKGFYYADTPEGMQETFRSYGLGAASGIDLNGEAAGRVPDAEWKQSYYKELGYSDEDSSWKGGDNCNIAIGQGDMLVTCLQMADAYCSIANRGPIWRPHVLRGVRSKVGEGFVSEYRVEQLVDVEEDQSYRDIVERGMWGVIYEESPSQAEHWTNMSIQVAGKTGTAEQTASDTNVCWFGCYAPSDDPKYVVVANVDGGDWGATTAMLVARDTLGAIYGEPDTSTAVYAAGD</sequence>
<accession>A0A9D2CIB9</accession>
<dbReference type="Proteomes" id="UP000824133">
    <property type="component" value="Unassembled WGS sequence"/>
</dbReference>
<keyword evidence="5" id="KW-0997">Cell inner membrane</keyword>
<evidence type="ECO:0000256" key="3">
    <source>
        <dbReference type="ARBA" id="ARBA00007171"/>
    </source>
</evidence>
<evidence type="ECO:0000256" key="11">
    <source>
        <dbReference type="ARBA" id="ARBA00022989"/>
    </source>
</evidence>
<reference evidence="17" key="2">
    <citation type="submission" date="2021-04" db="EMBL/GenBank/DDBJ databases">
        <authorList>
            <person name="Gilroy R."/>
        </authorList>
    </citation>
    <scope>NUCLEOTIDE SEQUENCE</scope>
    <source>
        <strain evidence="17">ChiHjej10B9-743</strain>
    </source>
</reference>
<keyword evidence="12 14" id="KW-0472">Membrane</keyword>
<keyword evidence="10" id="KW-0573">Peptidoglycan synthesis</keyword>
<keyword evidence="9" id="KW-0133">Cell shape</keyword>
<dbReference type="InterPro" id="IPR036138">
    <property type="entry name" value="PBP_dimer_sf"/>
</dbReference>
<dbReference type="Gene3D" id="3.90.1310.10">
    <property type="entry name" value="Penicillin-binding protein 2a (Domain 2)"/>
    <property type="match status" value="1"/>
</dbReference>
<evidence type="ECO:0000259" key="16">
    <source>
        <dbReference type="Pfam" id="PF03717"/>
    </source>
</evidence>
<dbReference type="EC" id="3.4.16.4" evidence="17"/>
<keyword evidence="13" id="KW-0961">Cell wall biogenesis/degradation</keyword>
<evidence type="ECO:0000256" key="4">
    <source>
        <dbReference type="ARBA" id="ARBA00022475"/>
    </source>
</evidence>
<dbReference type="GO" id="GO:0009252">
    <property type="term" value="P:peptidoglycan biosynthetic process"/>
    <property type="evidence" value="ECO:0007669"/>
    <property type="project" value="UniProtKB-KW"/>
</dbReference>
<evidence type="ECO:0000259" key="15">
    <source>
        <dbReference type="Pfam" id="PF00905"/>
    </source>
</evidence>
<gene>
    <name evidence="17" type="primary">mrdA</name>
    <name evidence="17" type="ORF">IAA42_06060</name>
</gene>
<evidence type="ECO:0000256" key="12">
    <source>
        <dbReference type="ARBA" id="ARBA00023136"/>
    </source>
</evidence>
<dbReference type="Pfam" id="PF00905">
    <property type="entry name" value="Transpeptidase"/>
    <property type="match status" value="1"/>
</dbReference>
<keyword evidence="11 14" id="KW-1133">Transmembrane helix</keyword>
<dbReference type="AlphaFoldDB" id="A0A9D2CIB9"/>
<name>A0A9D2CIB9_9ACTN</name>
<reference evidence="17" key="1">
    <citation type="journal article" date="2021" name="PeerJ">
        <title>Extensive microbial diversity within the chicken gut microbiome revealed by metagenomics and culture.</title>
        <authorList>
            <person name="Gilroy R."/>
            <person name="Ravi A."/>
            <person name="Getino M."/>
            <person name="Pursley I."/>
            <person name="Horton D.L."/>
            <person name="Alikhan N.F."/>
            <person name="Baker D."/>
            <person name="Gharbi K."/>
            <person name="Hall N."/>
            <person name="Watson M."/>
            <person name="Adriaenssens E.M."/>
            <person name="Foster-Nyarko E."/>
            <person name="Jarju S."/>
            <person name="Secka A."/>
            <person name="Antonio M."/>
            <person name="Oren A."/>
            <person name="Chaudhuri R.R."/>
            <person name="La Ragione R."/>
            <person name="Hildebrand F."/>
            <person name="Pallen M.J."/>
        </authorList>
    </citation>
    <scope>NUCLEOTIDE SEQUENCE</scope>
    <source>
        <strain evidence="17">ChiHjej10B9-743</strain>
    </source>
</reference>
<evidence type="ECO:0000256" key="7">
    <source>
        <dbReference type="ARBA" id="ARBA00022692"/>
    </source>
</evidence>
<evidence type="ECO:0000256" key="5">
    <source>
        <dbReference type="ARBA" id="ARBA00022519"/>
    </source>
</evidence>
<dbReference type="InterPro" id="IPR050515">
    <property type="entry name" value="Beta-lactam/transpept"/>
</dbReference>
<protein>
    <submittedName>
        <fullName evidence="17">Penicillin-binding protein 2</fullName>
        <ecNumber evidence="17">3.4.16.4</ecNumber>
    </submittedName>
</protein>
<evidence type="ECO:0000313" key="17">
    <source>
        <dbReference type="EMBL" id="HIY79982.1"/>
    </source>
</evidence>
<dbReference type="InterPro" id="IPR005311">
    <property type="entry name" value="PBP_dimer"/>
</dbReference>
<comment type="caution">
    <text evidence="17">The sequence shown here is derived from an EMBL/GenBank/DDBJ whole genome shotgun (WGS) entry which is preliminary data.</text>
</comment>
<organism evidence="17 18">
    <name type="scientific">Candidatus Olsenella excrementavium</name>
    <dbReference type="NCBI Taxonomy" id="2838709"/>
    <lineage>
        <taxon>Bacteria</taxon>
        <taxon>Bacillati</taxon>
        <taxon>Actinomycetota</taxon>
        <taxon>Coriobacteriia</taxon>
        <taxon>Coriobacteriales</taxon>
        <taxon>Atopobiaceae</taxon>
        <taxon>Olsenella</taxon>
    </lineage>
</organism>
<dbReference type="InterPro" id="IPR012338">
    <property type="entry name" value="Beta-lactam/transpept-like"/>
</dbReference>
<evidence type="ECO:0000256" key="1">
    <source>
        <dbReference type="ARBA" id="ARBA00004167"/>
    </source>
</evidence>
<dbReference type="Gene3D" id="3.40.710.10">
    <property type="entry name" value="DD-peptidase/beta-lactamase superfamily"/>
    <property type="match status" value="1"/>
</dbReference>
<dbReference type="PANTHER" id="PTHR30627">
    <property type="entry name" value="PEPTIDOGLYCAN D,D-TRANSPEPTIDASE"/>
    <property type="match status" value="1"/>
</dbReference>
<dbReference type="PANTHER" id="PTHR30627:SF2">
    <property type="entry name" value="PEPTIDOGLYCAN D,D-TRANSPEPTIDASE MRDA"/>
    <property type="match status" value="1"/>
</dbReference>
<evidence type="ECO:0000256" key="13">
    <source>
        <dbReference type="ARBA" id="ARBA00023316"/>
    </source>
</evidence>
<dbReference type="NCBIfam" id="TIGR03423">
    <property type="entry name" value="pbp2_mrdA"/>
    <property type="match status" value="1"/>
</dbReference>